<sequence>FSKPIVVQWEYAGESSRNGSENNIARRPAISQGFTSEYNPAKLLLNGVGWSIPQSQGSRGAKNLIQRRPFKVHQSPVVIQEGMSNQLNHEPWFWFPSPATIWDGPAFLGRVGIQKDDLPWKIRASVIHSVRAHHGAVRSLAVHQDESTVFTAGIGQGYKGTVLKWELSRTNCLSGYYGHEEVCFIFFFLKITLFNLTELLLGVHPCSIYIFPLGRAIQYWSSFNYGIGMLTAK</sequence>
<dbReference type="PANTHER" id="PTHR46866:SF1">
    <property type="entry name" value="GH12955P"/>
    <property type="match status" value="1"/>
</dbReference>
<keyword evidence="1" id="KW-0418">Kinase</keyword>
<dbReference type="Gene3D" id="2.130.10.10">
    <property type="entry name" value="YVTN repeat-like/Quinoprotein amine dehydrogenase"/>
    <property type="match status" value="1"/>
</dbReference>
<dbReference type="EMBL" id="LXQA010056448">
    <property type="protein sequence ID" value="MCI04772.1"/>
    <property type="molecule type" value="Genomic_DNA"/>
</dbReference>
<comment type="caution">
    <text evidence="1">The sequence shown here is derived from an EMBL/GenBank/DDBJ whole genome shotgun (WGS) entry which is preliminary data.</text>
</comment>
<keyword evidence="2" id="KW-1185">Reference proteome</keyword>
<dbReference type="InterPro" id="IPR015943">
    <property type="entry name" value="WD40/YVTN_repeat-like_dom_sf"/>
</dbReference>
<dbReference type="InterPro" id="IPR036322">
    <property type="entry name" value="WD40_repeat_dom_sf"/>
</dbReference>
<dbReference type="Proteomes" id="UP000265520">
    <property type="component" value="Unassembled WGS sequence"/>
</dbReference>
<protein>
    <submittedName>
        <fullName evidence="1">Putative inactive serine/threonine-protein kinase LVSG-like</fullName>
    </submittedName>
</protein>
<reference evidence="1 2" key="1">
    <citation type="journal article" date="2018" name="Front. Plant Sci.">
        <title>Red Clover (Trifolium pratense) and Zigzag Clover (T. medium) - A Picture of Genomic Similarities and Differences.</title>
        <authorList>
            <person name="Dluhosova J."/>
            <person name="Istvanek J."/>
            <person name="Nedelnik J."/>
            <person name="Repkova J."/>
        </authorList>
    </citation>
    <scope>NUCLEOTIDE SEQUENCE [LARGE SCALE GENOMIC DNA]</scope>
    <source>
        <strain evidence="2">cv. 10/8</strain>
        <tissue evidence="1">Leaf</tissue>
    </source>
</reference>
<keyword evidence="1" id="KW-0808">Transferase</keyword>
<proteinExistence type="predicted"/>
<organism evidence="1 2">
    <name type="scientific">Trifolium medium</name>
    <dbReference type="NCBI Taxonomy" id="97028"/>
    <lineage>
        <taxon>Eukaryota</taxon>
        <taxon>Viridiplantae</taxon>
        <taxon>Streptophyta</taxon>
        <taxon>Embryophyta</taxon>
        <taxon>Tracheophyta</taxon>
        <taxon>Spermatophyta</taxon>
        <taxon>Magnoliopsida</taxon>
        <taxon>eudicotyledons</taxon>
        <taxon>Gunneridae</taxon>
        <taxon>Pentapetalae</taxon>
        <taxon>rosids</taxon>
        <taxon>fabids</taxon>
        <taxon>Fabales</taxon>
        <taxon>Fabaceae</taxon>
        <taxon>Papilionoideae</taxon>
        <taxon>50 kb inversion clade</taxon>
        <taxon>NPAAA clade</taxon>
        <taxon>Hologalegina</taxon>
        <taxon>IRL clade</taxon>
        <taxon>Trifolieae</taxon>
        <taxon>Trifolium</taxon>
    </lineage>
</organism>
<dbReference type="AlphaFoldDB" id="A0A392NZ61"/>
<dbReference type="GO" id="GO:0016301">
    <property type="term" value="F:kinase activity"/>
    <property type="evidence" value="ECO:0007669"/>
    <property type="project" value="UniProtKB-KW"/>
</dbReference>
<name>A0A392NZ61_9FABA</name>
<accession>A0A392NZ61</accession>
<evidence type="ECO:0000313" key="2">
    <source>
        <dbReference type="Proteomes" id="UP000265520"/>
    </source>
</evidence>
<dbReference type="SUPFAM" id="SSF50978">
    <property type="entry name" value="WD40 repeat-like"/>
    <property type="match status" value="1"/>
</dbReference>
<evidence type="ECO:0000313" key="1">
    <source>
        <dbReference type="EMBL" id="MCI04772.1"/>
    </source>
</evidence>
<feature type="non-terminal residue" evidence="1">
    <location>
        <position position="1"/>
    </location>
</feature>
<dbReference type="PANTHER" id="PTHR46866">
    <property type="entry name" value="GH12955P"/>
    <property type="match status" value="1"/>
</dbReference>